<evidence type="ECO:0000313" key="1">
    <source>
        <dbReference type="EMBL" id="KZL50707.1"/>
    </source>
</evidence>
<accession>A0A166K809</accession>
<dbReference type="RefSeq" id="WP_063871981.1">
    <property type="nucleotide sequence ID" value="NZ_CAWMRI010000068.1"/>
</dbReference>
<dbReference type="AlphaFoldDB" id="A0A166K809"/>
<evidence type="ECO:0000313" key="2">
    <source>
        <dbReference type="Proteomes" id="UP000076555"/>
    </source>
</evidence>
<dbReference type="GO" id="GO:0006508">
    <property type="term" value="P:proteolysis"/>
    <property type="evidence" value="ECO:0007669"/>
    <property type="project" value="UniProtKB-KW"/>
</dbReference>
<organism evidence="1 2">
    <name type="scientific">Nodularia spumigena CENA596</name>
    <dbReference type="NCBI Taxonomy" id="1819295"/>
    <lineage>
        <taxon>Bacteria</taxon>
        <taxon>Bacillati</taxon>
        <taxon>Cyanobacteriota</taxon>
        <taxon>Cyanophyceae</taxon>
        <taxon>Nostocales</taxon>
        <taxon>Nodulariaceae</taxon>
        <taxon>Nodularia</taxon>
    </lineage>
</organism>
<protein>
    <submittedName>
        <fullName evidence="1">Aspartyl protease</fullName>
    </submittedName>
</protein>
<reference evidence="1 2" key="1">
    <citation type="submission" date="2016-04" db="EMBL/GenBank/DDBJ databases">
        <title>Draft Genome Assembly of the Bloom-forming Cyanobacterium Nodularia spumigena Strain CENA596 in Shrimp Production Ponds.</title>
        <authorList>
            <person name="Popin R.V."/>
            <person name="Rigonato J."/>
            <person name="Abreu V.A."/>
            <person name="Andreote A.P."/>
            <person name="Silveira S.B."/>
            <person name="Odebrecht C."/>
            <person name="Fiore M.F."/>
        </authorList>
    </citation>
    <scope>NUCLEOTIDE SEQUENCE [LARGE SCALE GENOMIC DNA]</scope>
    <source>
        <strain evidence="1 2">CENA596</strain>
    </source>
</reference>
<dbReference type="Proteomes" id="UP000076555">
    <property type="component" value="Unassembled WGS sequence"/>
</dbReference>
<dbReference type="GO" id="GO:0008233">
    <property type="term" value="F:peptidase activity"/>
    <property type="evidence" value="ECO:0007669"/>
    <property type="project" value="UniProtKB-KW"/>
</dbReference>
<sequence length="129" mass="14995">MIEGRFGENGQIYFEIDLIGGDNFSFPVETMLDTGFTEYLSMNKQDVQSLDWTFLCQDKLRTAQGETEFDVYNGRVIIDGQDFEVPVFAGDEIQEILLVSRWLKLFILFANYAENTVKLELINQMRIWS</sequence>
<gene>
    <name evidence="1" type="ORF">A2T98_06025</name>
</gene>
<dbReference type="OrthoDB" id="460223at2"/>
<dbReference type="EMBL" id="LWAJ01000068">
    <property type="protein sequence ID" value="KZL50707.1"/>
    <property type="molecule type" value="Genomic_DNA"/>
</dbReference>
<proteinExistence type="predicted"/>
<comment type="caution">
    <text evidence="1">The sequence shown here is derived from an EMBL/GenBank/DDBJ whole genome shotgun (WGS) entry which is preliminary data.</text>
</comment>
<keyword evidence="1" id="KW-0378">Hydrolase</keyword>
<keyword evidence="1" id="KW-0645">Protease</keyword>
<name>A0A166K809_NODSP</name>